<comment type="caution">
    <text evidence="1">The sequence shown here is derived from an EMBL/GenBank/DDBJ whole genome shotgun (WGS) entry which is preliminary data.</text>
</comment>
<sequence length="97" mass="11634">MLFSMLSAGYDRTADPVLLHSVFEFCNGLELGWYLMRFDGRMCEMLEFIAWCNVCTGEMCWWIFREKSVCRKWLQEDGADWKQQKAGRQHKRLQKIK</sequence>
<gene>
    <name evidence="1" type="ORF">KC19_11G027700</name>
</gene>
<accession>A0A8T0GAL3</accession>
<keyword evidence="2" id="KW-1185">Reference proteome</keyword>
<name>A0A8T0GAL3_CERPU</name>
<protein>
    <submittedName>
        <fullName evidence="1">Uncharacterized protein</fullName>
    </submittedName>
</protein>
<evidence type="ECO:0000313" key="1">
    <source>
        <dbReference type="EMBL" id="KAG0556120.1"/>
    </source>
</evidence>
<organism evidence="1 2">
    <name type="scientific">Ceratodon purpureus</name>
    <name type="common">Fire moss</name>
    <name type="synonym">Dicranum purpureum</name>
    <dbReference type="NCBI Taxonomy" id="3225"/>
    <lineage>
        <taxon>Eukaryota</taxon>
        <taxon>Viridiplantae</taxon>
        <taxon>Streptophyta</taxon>
        <taxon>Embryophyta</taxon>
        <taxon>Bryophyta</taxon>
        <taxon>Bryophytina</taxon>
        <taxon>Bryopsida</taxon>
        <taxon>Dicranidae</taxon>
        <taxon>Pseudoditrichales</taxon>
        <taxon>Ditrichaceae</taxon>
        <taxon>Ceratodon</taxon>
    </lineage>
</organism>
<dbReference type="Proteomes" id="UP000822688">
    <property type="component" value="Chromosome 11"/>
</dbReference>
<dbReference type="EMBL" id="CM026432">
    <property type="protein sequence ID" value="KAG0556120.1"/>
    <property type="molecule type" value="Genomic_DNA"/>
</dbReference>
<proteinExistence type="predicted"/>
<evidence type="ECO:0000313" key="2">
    <source>
        <dbReference type="Proteomes" id="UP000822688"/>
    </source>
</evidence>
<reference evidence="1 2" key="1">
    <citation type="submission" date="2020-06" db="EMBL/GenBank/DDBJ databases">
        <title>WGS assembly of Ceratodon purpureus strain R40.</title>
        <authorList>
            <person name="Carey S.B."/>
            <person name="Jenkins J."/>
            <person name="Shu S."/>
            <person name="Lovell J.T."/>
            <person name="Sreedasyam A."/>
            <person name="Maumus F."/>
            <person name="Tiley G.P."/>
            <person name="Fernandez-Pozo N."/>
            <person name="Barry K."/>
            <person name="Chen C."/>
            <person name="Wang M."/>
            <person name="Lipzen A."/>
            <person name="Daum C."/>
            <person name="Saski C.A."/>
            <person name="Payton A.C."/>
            <person name="Mcbreen J.C."/>
            <person name="Conrad R.E."/>
            <person name="Kollar L.M."/>
            <person name="Olsson S."/>
            <person name="Huttunen S."/>
            <person name="Landis J.B."/>
            <person name="Wickett N.J."/>
            <person name="Johnson M.G."/>
            <person name="Rensing S.A."/>
            <person name="Grimwood J."/>
            <person name="Schmutz J."/>
            <person name="Mcdaniel S.F."/>
        </authorList>
    </citation>
    <scope>NUCLEOTIDE SEQUENCE [LARGE SCALE GENOMIC DNA]</scope>
    <source>
        <strain evidence="1 2">R40</strain>
    </source>
</reference>
<dbReference type="AlphaFoldDB" id="A0A8T0GAL3"/>